<comment type="caution">
    <text evidence="3">The sequence shown here is derived from an EMBL/GenBank/DDBJ whole genome shotgun (WGS) entry which is preliminary data.</text>
</comment>
<feature type="region of interest" description="Disordered" evidence="1">
    <location>
        <begin position="635"/>
        <end position="657"/>
    </location>
</feature>
<proteinExistence type="predicted"/>
<reference evidence="3" key="1">
    <citation type="journal article" date="2021" name="Nat. Commun.">
        <title>Genetic determinants of endophytism in the Arabidopsis root mycobiome.</title>
        <authorList>
            <person name="Mesny F."/>
            <person name="Miyauchi S."/>
            <person name="Thiergart T."/>
            <person name="Pickel B."/>
            <person name="Atanasova L."/>
            <person name="Karlsson M."/>
            <person name="Huettel B."/>
            <person name="Barry K.W."/>
            <person name="Haridas S."/>
            <person name="Chen C."/>
            <person name="Bauer D."/>
            <person name="Andreopoulos W."/>
            <person name="Pangilinan J."/>
            <person name="LaButti K."/>
            <person name="Riley R."/>
            <person name="Lipzen A."/>
            <person name="Clum A."/>
            <person name="Drula E."/>
            <person name="Henrissat B."/>
            <person name="Kohler A."/>
            <person name="Grigoriev I.V."/>
            <person name="Martin F.M."/>
            <person name="Hacquard S."/>
        </authorList>
    </citation>
    <scope>NUCLEOTIDE SEQUENCE</scope>
    <source>
        <strain evidence="3">MPI-SDFR-AT-0068</strain>
    </source>
</reference>
<dbReference type="EMBL" id="JAGPXF010000008">
    <property type="protein sequence ID" value="KAH7232817.1"/>
    <property type="molecule type" value="Genomic_DNA"/>
</dbReference>
<sequence length="657" mass="75796">MASSKLTWVYGRTHRAKDVSNEAIDKYKSIIRQLYLSQNMTRDEVLSHLQEAHGFIISANQLTKATKRWGFYKQPRQARTMAQAPEASIEQEPEPMDAIFDIEVDALDTIDETEAWFPSGDGFIPSDILEHIEDELSSPGGHSRDQRHLSNNKHLDPHPLTNSELFNEYNNEKLSADYLECCFFFKRSFFSTQRMFKTIHSIDVTHREKIHRLLNFMRVTKALKRHAAGTIRGHVHLLEAAVGKMDETILLPDTPLQHRMLFHCYLSCICCTSKSCQDETLRHVGRFEQIKDELLASPKSSLDIWSIYCLWVHSTEQNALDDLLDRLDIDDELFLYFFERCLDRCKQWLELVDKGLPTRFELDSLFLHAEKATNSQEVCRLIQKENKLDTWEEAGFLFAFVWGNVLQEAEGLWSSIESLRSGIESSEISGISPTHFLAVVCRMIVYQTINFHPTFQDGFARKDATKNTTKRFISRLYQDTIESFKMRQLSPREIKRQFFEHFIEHHTWPDQEPEDDRSTKRFHKYQRTALRRVIEFRKAAAKYHTPVQETPQVAPLPKDVQMTNSGSLDSSKSANFDSQSTSSSHARQLHLSALSRNPTMTRSPASGSSRGSSFNSFRRFQAASAAITIRLKERQGSHMQSLDEQVNMGKVAGKVKL</sequence>
<feature type="compositionally biased region" description="Basic and acidic residues" evidence="1">
    <location>
        <begin position="142"/>
        <end position="157"/>
    </location>
</feature>
<feature type="domain" description="Clr5" evidence="2">
    <location>
        <begin position="21"/>
        <end position="73"/>
    </location>
</feature>
<feature type="compositionally biased region" description="Polar residues" evidence="1">
    <location>
        <begin position="561"/>
        <end position="586"/>
    </location>
</feature>
<name>A0A8K0W624_9HYPO</name>
<dbReference type="AlphaFoldDB" id="A0A8K0W624"/>
<accession>A0A8K0W624</accession>
<protein>
    <recommendedName>
        <fullName evidence="2">Clr5 domain-containing protein</fullName>
    </recommendedName>
</protein>
<dbReference type="Pfam" id="PF14420">
    <property type="entry name" value="Clr5"/>
    <property type="match status" value="1"/>
</dbReference>
<evidence type="ECO:0000259" key="2">
    <source>
        <dbReference type="Pfam" id="PF14420"/>
    </source>
</evidence>
<feature type="compositionally biased region" description="Polar residues" evidence="1">
    <location>
        <begin position="594"/>
        <end position="605"/>
    </location>
</feature>
<dbReference type="Proteomes" id="UP000813427">
    <property type="component" value="Unassembled WGS sequence"/>
</dbReference>
<dbReference type="OrthoDB" id="5085187at2759"/>
<organism evidence="3 4">
    <name type="scientific">Fusarium tricinctum</name>
    <dbReference type="NCBI Taxonomy" id="61284"/>
    <lineage>
        <taxon>Eukaryota</taxon>
        <taxon>Fungi</taxon>
        <taxon>Dikarya</taxon>
        <taxon>Ascomycota</taxon>
        <taxon>Pezizomycotina</taxon>
        <taxon>Sordariomycetes</taxon>
        <taxon>Hypocreomycetidae</taxon>
        <taxon>Hypocreales</taxon>
        <taxon>Nectriaceae</taxon>
        <taxon>Fusarium</taxon>
        <taxon>Fusarium tricinctum species complex</taxon>
    </lineage>
</organism>
<dbReference type="InterPro" id="IPR025676">
    <property type="entry name" value="Clr5_dom"/>
</dbReference>
<evidence type="ECO:0000256" key="1">
    <source>
        <dbReference type="SAM" id="MobiDB-lite"/>
    </source>
</evidence>
<feature type="region of interest" description="Disordered" evidence="1">
    <location>
        <begin position="135"/>
        <end position="157"/>
    </location>
</feature>
<evidence type="ECO:0000313" key="4">
    <source>
        <dbReference type="Proteomes" id="UP000813427"/>
    </source>
</evidence>
<gene>
    <name evidence="3" type="ORF">BKA59DRAFT_534536</name>
</gene>
<feature type="region of interest" description="Disordered" evidence="1">
    <location>
        <begin position="546"/>
        <end position="614"/>
    </location>
</feature>
<keyword evidence="4" id="KW-1185">Reference proteome</keyword>
<evidence type="ECO:0000313" key="3">
    <source>
        <dbReference type="EMBL" id="KAH7232817.1"/>
    </source>
</evidence>